<keyword evidence="1" id="KW-0853">WD repeat</keyword>
<evidence type="ECO:0000313" key="4">
    <source>
        <dbReference type="EMBL" id="QPC82040.1"/>
    </source>
</evidence>
<dbReference type="PANTHER" id="PTHR22838">
    <property type="entry name" value="WD REPEAT PROTEIN 26-RELATED"/>
    <property type="match status" value="1"/>
</dbReference>
<accession>A0A7S8E804</accession>
<evidence type="ECO:0000256" key="2">
    <source>
        <dbReference type="ARBA" id="ARBA00022737"/>
    </source>
</evidence>
<dbReference type="InterPro" id="IPR011659">
    <property type="entry name" value="WD40"/>
</dbReference>
<dbReference type="InterPro" id="IPR015943">
    <property type="entry name" value="WD40/YVTN_repeat-like_dom_sf"/>
</dbReference>
<dbReference type="Pfam" id="PF07676">
    <property type="entry name" value="PD40"/>
    <property type="match status" value="1"/>
</dbReference>
<dbReference type="EMBL" id="CP062983">
    <property type="protein sequence ID" value="QPC82040.1"/>
    <property type="molecule type" value="Genomic_DNA"/>
</dbReference>
<dbReference type="PANTHER" id="PTHR22838:SF0">
    <property type="entry name" value="WD REPEAT-CONTAINING PROTEIN 26"/>
    <property type="match status" value="1"/>
</dbReference>
<dbReference type="KEGG" id="pmet:G4Y79_20480"/>
<organism evidence="4 5">
    <name type="scientific">Phototrophicus methaneseepsis</name>
    <dbReference type="NCBI Taxonomy" id="2710758"/>
    <lineage>
        <taxon>Bacteria</taxon>
        <taxon>Bacillati</taxon>
        <taxon>Chloroflexota</taxon>
        <taxon>Candidatus Thermofontia</taxon>
        <taxon>Phototrophicales</taxon>
        <taxon>Phototrophicaceae</taxon>
        <taxon>Phototrophicus</taxon>
    </lineage>
</organism>
<keyword evidence="2" id="KW-0677">Repeat</keyword>
<reference evidence="4 5" key="1">
    <citation type="submission" date="2020-02" db="EMBL/GenBank/DDBJ databases">
        <authorList>
            <person name="Zheng R.K."/>
            <person name="Sun C.M."/>
        </authorList>
    </citation>
    <scope>NUCLEOTIDE SEQUENCE [LARGE SCALE GENOMIC DNA]</scope>
    <source>
        <strain evidence="5">rifampicinis</strain>
    </source>
</reference>
<protein>
    <submittedName>
        <fullName evidence="4">WD40 repeat domain-containing protein</fullName>
    </submittedName>
</protein>
<sequence>MKYVAQILILVLIGIGAQAQYENTYLVSPHLSLSGDGSIAAVSGRSVEDISARNGFRYPIDFYNTETGEFISSYGASEGNIGGLSLNSDGKLLVYSTTDGEVTIVNLANGNQPEVLLPGGFVEVGYPVWNPAGTEIAVSFGAGLQFYNSISNLRLQFVGDENASRIPGFDWSANGKTIAYTKFVGGDPDGILFAVQLDEQFHSSIVREISISTSLAIALNANGNLVATTSQEGIIVTFLDDETQRILSDNGLQLGITSLDWSPDGSRIVAGANELIVVWDVETGDILETMQVDSIAYDVTWSPDGQHLYYSGEPAGIYRDGLPLQESIANSNPD</sequence>
<evidence type="ECO:0000313" key="5">
    <source>
        <dbReference type="Proteomes" id="UP000594468"/>
    </source>
</evidence>
<dbReference type="InterPro" id="IPR024977">
    <property type="entry name" value="Apc4-like_WD40_dom"/>
</dbReference>
<dbReference type="SUPFAM" id="SSF82171">
    <property type="entry name" value="DPP6 N-terminal domain-like"/>
    <property type="match status" value="1"/>
</dbReference>
<keyword evidence="5" id="KW-1185">Reference proteome</keyword>
<evidence type="ECO:0000256" key="1">
    <source>
        <dbReference type="ARBA" id="ARBA00022574"/>
    </source>
</evidence>
<proteinExistence type="predicted"/>
<dbReference type="Pfam" id="PF12894">
    <property type="entry name" value="ANAPC4_WD40"/>
    <property type="match status" value="1"/>
</dbReference>
<dbReference type="Gene3D" id="2.130.10.10">
    <property type="entry name" value="YVTN repeat-like/Quinoprotein amine dehydrogenase"/>
    <property type="match status" value="2"/>
</dbReference>
<gene>
    <name evidence="4" type="ORF">G4Y79_20480</name>
</gene>
<name>A0A7S8E804_9CHLR</name>
<dbReference type="Proteomes" id="UP000594468">
    <property type="component" value="Chromosome"/>
</dbReference>
<dbReference type="AlphaFoldDB" id="A0A7S8E804"/>
<feature type="domain" description="Anaphase-promoting complex subunit 4-like WD40" evidence="3">
    <location>
        <begin position="225"/>
        <end position="302"/>
    </location>
</feature>
<dbReference type="InterPro" id="IPR001680">
    <property type="entry name" value="WD40_rpt"/>
</dbReference>
<dbReference type="RefSeq" id="WP_195170110.1">
    <property type="nucleotide sequence ID" value="NZ_CP062983.1"/>
</dbReference>
<evidence type="ECO:0000259" key="3">
    <source>
        <dbReference type="Pfam" id="PF12894"/>
    </source>
</evidence>
<dbReference type="InterPro" id="IPR051350">
    <property type="entry name" value="WD_repeat-ST_regulator"/>
</dbReference>
<dbReference type="SMART" id="SM00320">
    <property type="entry name" value="WD40"/>
    <property type="match status" value="3"/>
</dbReference>